<dbReference type="GO" id="GO:0004252">
    <property type="term" value="F:serine-type endopeptidase activity"/>
    <property type="evidence" value="ECO:0007669"/>
    <property type="project" value="UniProtKB-UniRule"/>
</dbReference>
<accession>A0A7X4YTG9</accession>
<dbReference type="GO" id="GO:0006508">
    <property type="term" value="P:proteolysis"/>
    <property type="evidence" value="ECO:0007669"/>
    <property type="project" value="UniProtKB-KW"/>
</dbReference>
<dbReference type="PROSITE" id="PS51892">
    <property type="entry name" value="SUBTILASE"/>
    <property type="match status" value="1"/>
</dbReference>
<evidence type="ECO:0000259" key="10">
    <source>
        <dbReference type="Pfam" id="PF00082"/>
    </source>
</evidence>
<keyword evidence="3" id="KW-0964">Secreted</keyword>
<evidence type="ECO:0000313" key="11">
    <source>
        <dbReference type="EMBL" id="NBC72275.1"/>
    </source>
</evidence>
<dbReference type="PROSITE" id="PS00137">
    <property type="entry name" value="SUBTILASE_HIS"/>
    <property type="match status" value="1"/>
</dbReference>
<keyword evidence="5 7" id="KW-0378">Hydrolase</keyword>
<evidence type="ECO:0000313" key="12">
    <source>
        <dbReference type="Proteomes" id="UP000558113"/>
    </source>
</evidence>
<evidence type="ECO:0000256" key="9">
    <source>
        <dbReference type="SAM" id="MobiDB-lite"/>
    </source>
</evidence>
<evidence type="ECO:0000256" key="8">
    <source>
        <dbReference type="RuleBase" id="RU003355"/>
    </source>
</evidence>
<dbReference type="EMBL" id="JAAAMU010000017">
    <property type="protein sequence ID" value="NBC72275.1"/>
    <property type="molecule type" value="Genomic_DNA"/>
</dbReference>
<dbReference type="PROSITE" id="PS00138">
    <property type="entry name" value="SUBTILASE_SER"/>
    <property type="match status" value="1"/>
</dbReference>
<dbReference type="InterPro" id="IPR051048">
    <property type="entry name" value="Peptidase_S8/S53_subtilisin"/>
</dbReference>
<feature type="active site" description="Charge relay system" evidence="7">
    <location>
        <position position="403"/>
    </location>
</feature>
<dbReference type="PROSITE" id="PS00136">
    <property type="entry name" value="SUBTILASE_ASP"/>
    <property type="match status" value="1"/>
</dbReference>
<organism evidence="11 12">
    <name type="scientific">Paenibacillus sacheonensis</name>
    <dbReference type="NCBI Taxonomy" id="742054"/>
    <lineage>
        <taxon>Bacteria</taxon>
        <taxon>Bacillati</taxon>
        <taxon>Bacillota</taxon>
        <taxon>Bacilli</taxon>
        <taxon>Bacillales</taxon>
        <taxon>Paenibacillaceae</taxon>
        <taxon>Paenibacillus</taxon>
    </lineage>
</organism>
<evidence type="ECO:0000256" key="1">
    <source>
        <dbReference type="ARBA" id="ARBA00004613"/>
    </source>
</evidence>
<dbReference type="SUPFAM" id="SSF52743">
    <property type="entry name" value="Subtilisin-like"/>
    <property type="match status" value="1"/>
</dbReference>
<dbReference type="PANTHER" id="PTHR43399">
    <property type="entry name" value="SUBTILISIN-RELATED"/>
    <property type="match status" value="1"/>
</dbReference>
<dbReference type="CDD" id="cd07484">
    <property type="entry name" value="Peptidases_S8_Thermitase_like"/>
    <property type="match status" value="1"/>
</dbReference>
<feature type="region of interest" description="Disordered" evidence="9">
    <location>
        <begin position="304"/>
        <end position="329"/>
    </location>
</feature>
<dbReference type="PRINTS" id="PR00723">
    <property type="entry name" value="SUBTILISIN"/>
</dbReference>
<dbReference type="InterPro" id="IPR023827">
    <property type="entry name" value="Peptidase_S8_Asp-AS"/>
</dbReference>
<keyword evidence="6 7" id="KW-0720">Serine protease</keyword>
<dbReference type="InterPro" id="IPR022398">
    <property type="entry name" value="Peptidase_S8_His-AS"/>
</dbReference>
<evidence type="ECO:0000256" key="6">
    <source>
        <dbReference type="ARBA" id="ARBA00022825"/>
    </source>
</evidence>
<dbReference type="InterPro" id="IPR036852">
    <property type="entry name" value="Peptidase_S8/S53_dom_sf"/>
</dbReference>
<dbReference type="PANTHER" id="PTHR43399:SF4">
    <property type="entry name" value="CELL WALL-ASSOCIATED PROTEASE"/>
    <property type="match status" value="1"/>
</dbReference>
<gene>
    <name evidence="11" type="ORF">GT003_25035</name>
</gene>
<dbReference type="AlphaFoldDB" id="A0A7X4YTG9"/>
<keyword evidence="4 7" id="KW-0645">Protease</keyword>
<feature type="active site" description="Charge relay system" evidence="7">
    <location>
        <position position="557"/>
    </location>
</feature>
<evidence type="ECO:0000256" key="5">
    <source>
        <dbReference type="ARBA" id="ARBA00022801"/>
    </source>
</evidence>
<keyword evidence="12" id="KW-1185">Reference proteome</keyword>
<dbReference type="RefSeq" id="WP_161703085.1">
    <property type="nucleotide sequence ID" value="NZ_JAAAMU010000017.1"/>
</dbReference>
<feature type="domain" description="Peptidase S8/S53" evidence="10">
    <location>
        <begin position="362"/>
        <end position="605"/>
    </location>
</feature>
<sequence length="642" mass="70209">MTRRKWIGWFAALAAIALLIPLTPWFSGRAPGETTKNNKQMSTMTAHQERQMKLAAVKSDMDATALLCTTECARNFEKLIRHEAAAPMNKQHLQHMMKMHKQMVFVWWHHQGGSITQGAKPSSGELDALIGQAKKQVMAGTDFTSPPLQANGHRYMVIGQADKQHKGDGIVGVLLQDIVMKVQDHQRRNLRLVPYPAEGKYKIESVSPNSTTDITVNDGEQNGNASHYHLNEVVVRFKVQPSAGEMAGIQRDIHAISTRKLGYTYVFRSRVMEADDMMRYFQRSRNVVYAEPHYLYMTNDARTGSEAEAGDGHESVTGTAGANSDADTDMDITPNDALYSRYQWNLPIIEAEKGWNLSKGSDQVLIGVLDTGVQADHPDLIGKLDKGTNLVDETSPPDDDVGHGTHVSGIIAASVNNGEGVAGLTWYNKIVPIKVLDSSGAGSTYSVAEGIIWATDHGIKVINMSLGNYAEAQFLHDAIKYAYDRDVVLVAASGNDNTERPGYPAAYPEVLAVGSTNADSTRSPFSNYGDYIDVAAPGMSIASTYPGSQYAALSGTSMASPHVAALAGLIRSINPDLKNTEVMDIIRESAQDLGSKGKDNYFGYGQIDIDKALLAARQSKVSLQQFPKQVERRLAQIERKYS</sequence>
<comment type="subcellular location">
    <subcellularLocation>
        <location evidence="1">Secreted</location>
    </subcellularLocation>
</comment>
<dbReference type="OrthoDB" id="9798386at2"/>
<evidence type="ECO:0000256" key="7">
    <source>
        <dbReference type="PROSITE-ProRule" id="PRU01240"/>
    </source>
</evidence>
<name>A0A7X4YTG9_9BACL</name>
<evidence type="ECO:0000256" key="3">
    <source>
        <dbReference type="ARBA" id="ARBA00022525"/>
    </source>
</evidence>
<reference evidence="11 12" key="1">
    <citation type="submission" date="2020-01" db="EMBL/GenBank/DDBJ databases">
        <title>Paenibacillus soybeanensis sp. nov. isolated from the nodules of soybean (Glycine max(L.) Merr).</title>
        <authorList>
            <person name="Wang H."/>
        </authorList>
    </citation>
    <scope>NUCLEOTIDE SEQUENCE [LARGE SCALE GENOMIC DNA]</scope>
    <source>
        <strain evidence="11 12">DSM 23054</strain>
    </source>
</reference>
<protein>
    <submittedName>
        <fullName evidence="11">S8 family serine peptidase</fullName>
    </submittedName>
</protein>
<dbReference type="Pfam" id="PF00082">
    <property type="entry name" value="Peptidase_S8"/>
    <property type="match status" value="1"/>
</dbReference>
<dbReference type="Proteomes" id="UP000558113">
    <property type="component" value="Unassembled WGS sequence"/>
</dbReference>
<dbReference type="GO" id="GO:0005576">
    <property type="term" value="C:extracellular region"/>
    <property type="evidence" value="ECO:0007669"/>
    <property type="project" value="UniProtKB-SubCell"/>
</dbReference>
<dbReference type="InterPro" id="IPR000209">
    <property type="entry name" value="Peptidase_S8/S53_dom"/>
</dbReference>
<comment type="similarity">
    <text evidence="2 7 8">Belongs to the peptidase S8 family.</text>
</comment>
<feature type="active site" description="Charge relay system" evidence="7">
    <location>
        <position position="370"/>
    </location>
</feature>
<dbReference type="InterPro" id="IPR015500">
    <property type="entry name" value="Peptidase_S8_subtilisin-rel"/>
</dbReference>
<evidence type="ECO:0000256" key="4">
    <source>
        <dbReference type="ARBA" id="ARBA00022670"/>
    </source>
</evidence>
<dbReference type="Gene3D" id="3.40.50.200">
    <property type="entry name" value="Peptidase S8/S53 domain"/>
    <property type="match status" value="1"/>
</dbReference>
<dbReference type="InterPro" id="IPR034084">
    <property type="entry name" value="Thermitase-like_dom"/>
</dbReference>
<dbReference type="InterPro" id="IPR023828">
    <property type="entry name" value="Peptidase_S8_Ser-AS"/>
</dbReference>
<comment type="caution">
    <text evidence="11">The sequence shown here is derived from an EMBL/GenBank/DDBJ whole genome shotgun (WGS) entry which is preliminary data.</text>
</comment>
<proteinExistence type="inferred from homology"/>
<evidence type="ECO:0000256" key="2">
    <source>
        <dbReference type="ARBA" id="ARBA00011073"/>
    </source>
</evidence>